<sequence length="175" mass="20388">MLTNKLRVTSLIKKLMGHYVNVAQIHFADNDHQFVKVEQLVREQFVFEPPLKERWFPIYMRKQTEKSRSMFRKHYEETGNKHPECPHERHPALMAWWASPEGISRSGRMRVMNAEKLAQRQSMKAGGEQTTRHALPSLMDTTTIETVTPSVICEPVVTDQLEIRPFPLPDVDMTC</sequence>
<evidence type="ECO:0000313" key="1">
    <source>
        <dbReference type="EMBL" id="KAG0574857.1"/>
    </source>
</evidence>
<dbReference type="Proteomes" id="UP000822688">
    <property type="component" value="Chromosome V"/>
</dbReference>
<dbReference type="EMBL" id="CM026426">
    <property type="protein sequence ID" value="KAG0574857.1"/>
    <property type="molecule type" value="Genomic_DNA"/>
</dbReference>
<proteinExistence type="predicted"/>
<gene>
    <name evidence="1" type="ORF">KC19_VG297500</name>
</gene>
<organism evidence="1 2">
    <name type="scientific">Ceratodon purpureus</name>
    <name type="common">Fire moss</name>
    <name type="synonym">Dicranum purpureum</name>
    <dbReference type="NCBI Taxonomy" id="3225"/>
    <lineage>
        <taxon>Eukaryota</taxon>
        <taxon>Viridiplantae</taxon>
        <taxon>Streptophyta</taxon>
        <taxon>Embryophyta</taxon>
        <taxon>Bryophyta</taxon>
        <taxon>Bryophytina</taxon>
        <taxon>Bryopsida</taxon>
        <taxon>Dicranidae</taxon>
        <taxon>Pseudoditrichales</taxon>
        <taxon>Ditrichaceae</taxon>
        <taxon>Ceratodon</taxon>
    </lineage>
</organism>
<reference evidence="1" key="1">
    <citation type="submission" date="2020-06" db="EMBL/GenBank/DDBJ databases">
        <title>WGS assembly of Ceratodon purpureus strain R40.</title>
        <authorList>
            <person name="Carey S.B."/>
            <person name="Jenkins J."/>
            <person name="Shu S."/>
            <person name="Lovell J.T."/>
            <person name="Sreedasyam A."/>
            <person name="Maumus F."/>
            <person name="Tiley G.P."/>
            <person name="Fernandez-Pozo N."/>
            <person name="Barry K."/>
            <person name="Chen C."/>
            <person name="Wang M."/>
            <person name="Lipzen A."/>
            <person name="Daum C."/>
            <person name="Saski C.A."/>
            <person name="Payton A.C."/>
            <person name="Mcbreen J.C."/>
            <person name="Conrad R.E."/>
            <person name="Kollar L.M."/>
            <person name="Olsson S."/>
            <person name="Huttunen S."/>
            <person name="Landis J.B."/>
            <person name="Wickett N.J."/>
            <person name="Johnson M.G."/>
            <person name="Rensing S.A."/>
            <person name="Grimwood J."/>
            <person name="Schmutz J."/>
            <person name="Mcdaniel S.F."/>
        </authorList>
    </citation>
    <scope>NUCLEOTIDE SEQUENCE</scope>
    <source>
        <strain evidence="1">R40</strain>
    </source>
</reference>
<dbReference type="AlphaFoldDB" id="A0A8T0HVQ4"/>
<evidence type="ECO:0000313" key="2">
    <source>
        <dbReference type="Proteomes" id="UP000822688"/>
    </source>
</evidence>
<keyword evidence="2" id="KW-1185">Reference proteome</keyword>
<protein>
    <submittedName>
        <fullName evidence="1">Uncharacterized protein</fullName>
    </submittedName>
</protein>
<comment type="caution">
    <text evidence="1">The sequence shown here is derived from an EMBL/GenBank/DDBJ whole genome shotgun (WGS) entry which is preliminary data.</text>
</comment>
<accession>A0A8T0HVQ4</accession>
<name>A0A8T0HVQ4_CERPU</name>